<protein>
    <submittedName>
        <fullName evidence="1">MEIOC protein</fullName>
    </submittedName>
</protein>
<dbReference type="GO" id="GO:0005737">
    <property type="term" value="C:cytoplasm"/>
    <property type="evidence" value="ECO:0007669"/>
    <property type="project" value="TreeGrafter"/>
</dbReference>
<proteinExistence type="predicted"/>
<dbReference type="Pfam" id="PF15189">
    <property type="entry name" value="MEIOC"/>
    <property type="match status" value="1"/>
</dbReference>
<organism evidence="1 2">
    <name type="scientific">Turnix velox</name>
    <name type="common">Little buttonquail</name>
    <dbReference type="NCBI Taxonomy" id="2529409"/>
    <lineage>
        <taxon>Eukaryota</taxon>
        <taxon>Metazoa</taxon>
        <taxon>Chordata</taxon>
        <taxon>Craniata</taxon>
        <taxon>Vertebrata</taxon>
        <taxon>Euteleostomi</taxon>
        <taxon>Archelosauria</taxon>
        <taxon>Archosauria</taxon>
        <taxon>Dinosauria</taxon>
        <taxon>Saurischia</taxon>
        <taxon>Theropoda</taxon>
        <taxon>Coelurosauria</taxon>
        <taxon>Aves</taxon>
        <taxon>Neognathae</taxon>
        <taxon>Neoaves</taxon>
        <taxon>Charadriiformes</taxon>
        <taxon>Turnicidae</taxon>
        <taxon>Turnix</taxon>
    </lineage>
</organism>
<dbReference type="InterPro" id="IPR027963">
    <property type="entry name" value="MEIOC"/>
</dbReference>
<reference evidence="1 2" key="1">
    <citation type="submission" date="2019-09" db="EMBL/GenBank/DDBJ databases">
        <title>Bird 10,000 Genomes (B10K) Project - Family phase.</title>
        <authorList>
            <person name="Zhang G."/>
        </authorList>
    </citation>
    <scope>NUCLEOTIDE SEQUENCE [LARGE SCALE GENOMIC DNA]</scope>
    <source>
        <strain evidence="1">B10K-DU-029-46</strain>
    </source>
</reference>
<evidence type="ECO:0000313" key="1">
    <source>
        <dbReference type="EMBL" id="NXU48764.1"/>
    </source>
</evidence>
<feature type="non-terminal residue" evidence="1">
    <location>
        <position position="86"/>
    </location>
</feature>
<comment type="caution">
    <text evidence="1">The sequence shown here is derived from an EMBL/GenBank/DDBJ whole genome shotgun (WGS) entry which is preliminary data.</text>
</comment>
<keyword evidence="2" id="KW-1185">Reference proteome</keyword>
<name>A0A7L3L4A0_9CHAR</name>
<gene>
    <name evidence="1" type="primary">Meioc_0</name>
    <name evidence="1" type="ORF">TURVEL_R02358</name>
</gene>
<dbReference type="PANTHER" id="PTHR33861:SF3">
    <property type="entry name" value="MEIOSIS-SPECIFIC COILED-COIL DOMAIN-CONTAINING PROTEIN MEIOC"/>
    <property type="match status" value="1"/>
</dbReference>
<dbReference type="GO" id="GO:0007141">
    <property type="term" value="P:male meiosis I"/>
    <property type="evidence" value="ECO:0007669"/>
    <property type="project" value="TreeGrafter"/>
</dbReference>
<dbReference type="OrthoDB" id="5978002at2759"/>
<feature type="non-terminal residue" evidence="1">
    <location>
        <position position="1"/>
    </location>
</feature>
<sequence length="86" mass="9829">MERLRSSPLHANISTALDKHLEVIHVVQTRRKDEIVNASNRQRPGAARCQDDRDVFALALAIKELTLVTRKVRTILWCALQMTLPK</sequence>
<dbReference type="EMBL" id="VZTY01004773">
    <property type="protein sequence ID" value="NXU48764.1"/>
    <property type="molecule type" value="Genomic_DNA"/>
</dbReference>
<dbReference type="AlphaFoldDB" id="A0A7L3L4A0"/>
<dbReference type="Proteomes" id="UP000582182">
    <property type="component" value="Unassembled WGS sequence"/>
</dbReference>
<dbReference type="PANTHER" id="PTHR33861">
    <property type="entry name" value="PROTEIN CBG18333"/>
    <property type="match status" value="1"/>
</dbReference>
<dbReference type="GO" id="GO:0005634">
    <property type="term" value="C:nucleus"/>
    <property type="evidence" value="ECO:0007669"/>
    <property type="project" value="TreeGrafter"/>
</dbReference>
<dbReference type="GO" id="GO:0007144">
    <property type="term" value="P:female meiosis I"/>
    <property type="evidence" value="ECO:0007669"/>
    <property type="project" value="TreeGrafter"/>
</dbReference>
<dbReference type="GO" id="GO:0048255">
    <property type="term" value="P:mRNA stabilization"/>
    <property type="evidence" value="ECO:0007669"/>
    <property type="project" value="TreeGrafter"/>
</dbReference>
<accession>A0A7L3L4A0</accession>
<evidence type="ECO:0000313" key="2">
    <source>
        <dbReference type="Proteomes" id="UP000582182"/>
    </source>
</evidence>